<dbReference type="PANTHER" id="PTHR43196:SF2">
    <property type="entry name" value="PHOSPHOADENOSINE PHOSPHOSULFATE REDUCTASE"/>
    <property type="match status" value="1"/>
</dbReference>
<dbReference type="Pfam" id="PF01507">
    <property type="entry name" value="PAPS_reduct"/>
    <property type="match status" value="1"/>
</dbReference>
<dbReference type="InterPro" id="IPR002500">
    <property type="entry name" value="PAPS_reduct_dom"/>
</dbReference>
<sequence length="339" mass="39465">MNNSVLKQRQSLDLDAKIALTKKRVKEWCDEYDFDVFLGDSGGKDSMVLDHIIWSMGGMYRKIPRVFSNTGLEMPEIKDFARNKANLGRVFVEVKPPKNFKEVWDIEGMPLVSKKWAKSIRILAEGWQPERANMYRLYDEGINRNGQEAPRWKLPKRYRPLITSGLKFSEKCCDWLKKKPLRDYAKQTGRKPFSGMMADEGGFREEKVEQCNAYDGKNPMSSPLLFWLEEDIWEYIERFEVEICHVYYGRRFVDGEMVACDAPSSDLPNTDEITEGTFIPGERRTGCMFCGFGAQLEKAPNRFQRMEITHPRQHKVIIDRMGMGEALKLIDVKVNYEHD</sequence>
<dbReference type="OrthoDB" id="9774475at2"/>
<proteinExistence type="predicted"/>
<dbReference type="InterPro" id="IPR050128">
    <property type="entry name" value="Sulfate_adenylyltrnsfr_sub2"/>
</dbReference>
<dbReference type="STRING" id="990268.JCM19235_1930"/>
<dbReference type="Proteomes" id="UP000029228">
    <property type="component" value="Unassembled WGS sequence"/>
</dbReference>
<evidence type="ECO:0000313" key="2">
    <source>
        <dbReference type="EMBL" id="GAL18507.1"/>
    </source>
</evidence>
<organism evidence="2 3">
    <name type="scientific">Vibrio maritimus</name>
    <dbReference type="NCBI Taxonomy" id="990268"/>
    <lineage>
        <taxon>Bacteria</taxon>
        <taxon>Pseudomonadati</taxon>
        <taxon>Pseudomonadota</taxon>
        <taxon>Gammaproteobacteria</taxon>
        <taxon>Vibrionales</taxon>
        <taxon>Vibrionaceae</taxon>
        <taxon>Vibrio</taxon>
    </lineage>
</organism>
<dbReference type="AlphaFoldDB" id="A0A090SGC6"/>
<accession>A0A090SGC6</accession>
<evidence type="ECO:0000313" key="3">
    <source>
        <dbReference type="Proteomes" id="UP000029228"/>
    </source>
</evidence>
<protein>
    <recommendedName>
        <fullName evidence="1">Phosphoadenosine phosphosulphate reductase domain-containing protein</fullName>
    </recommendedName>
</protein>
<comment type="caution">
    <text evidence="2">The sequence shown here is derived from an EMBL/GenBank/DDBJ whole genome shotgun (WGS) entry which is preliminary data.</text>
</comment>
<dbReference type="PANTHER" id="PTHR43196">
    <property type="entry name" value="SULFATE ADENYLYLTRANSFERASE SUBUNIT 2"/>
    <property type="match status" value="1"/>
</dbReference>
<feature type="domain" description="Phosphoadenosine phosphosulphate reductase" evidence="1">
    <location>
        <begin position="167"/>
        <end position="248"/>
    </location>
</feature>
<dbReference type="InterPro" id="IPR014729">
    <property type="entry name" value="Rossmann-like_a/b/a_fold"/>
</dbReference>
<dbReference type="GO" id="GO:0003824">
    <property type="term" value="F:catalytic activity"/>
    <property type="evidence" value="ECO:0007669"/>
    <property type="project" value="InterPro"/>
</dbReference>
<dbReference type="SUPFAM" id="SSF52402">
    <property type="entry name" value="Adenine nucleotide alpha hydrolases-like"/>
    <property type="match status" value="1"/>
</dbReference>
<gene>
    <name evidence="2" type="ORF">JCM19235_1930</name>
</gene>
<dbReference type="EMBL" id="BBMR01000003">
    <property type="protein sequence ID" value="GAL18507.1"/>
    <property type="molecule type" value="Genomic_DNA"/>
</dbReference>
<keyword evidence="3" id="KW-1185">Reference proteome</keyword>
<dbReference type="Gene3D" id="3.40.50.620">
    <property type="entry name" value="HUPs"/>
    <property type="match status" value="1"/>
</dbReference>
<reference evidence="2 3" key="1">
    <citation type="submission" date="2014-09" db="EMBL/GenBank/DDBJ databases">
        <title>Vibrio maritimus JCM 19235. (C45) whole genome shotgun sequence.</title>
        <authorList>
            <person name="Sawabe T."/>
            <person name="Meirelles P."/>
            <person name="Nakanishi M."/>
            <person name="Sayaka M."/>
            <person name="Hattori M."/>
            <person name="Ohkuma M."/>
        </authorList>
    </citation>
    <scope>NUCLEOTIDE SEQUENCE [LARGE SCALE GENOMIC DNA]</scope>
    <source>
        <strain evidence="3">JCM19235</strain>
    </source>
</reference>
<evidence type="ECO:0000259" key="1">
    <source>
        <dbReference type="Pfam" id="PF01507"/>
    </source>
</evidence>
<name>A0A090SGC6_9VIBR</name>